<keyword evidence="6" id="KW-1133">Transmembrane helix</keyword>
<keyword evidence="3" id="KW-0597">Phosphoprotein</keyword>
<feature type="domain" description="PAS" evidence="7">
    <location>
        <begin position="319"/>
        <end position="389"/>
    </location>
</feature>
<dbReference type="OrthoDB" id="5401121at2"/>
<dbReference type="RefSeq" id="WP_105039495.1">
    <property type="nucleotide sequence ID" value="NZ_PPSL01000003.1"/>
</dbReference>
<dbReference type="InterPro" id="IPR006189">
    <property type="entry name" value="CHASE_dom"/>
</dbReference>
<protein>
    <recommendedName>
        <fullName evidence="2">histidine kinase</fullName>
        <ecNumber evidence="2">2.7.13.3</ecNumber>
    </recommendedName>
</protein>
<dbReference type="Pfam" id="PF08447">
    <property type="entry name" value="PAS_3"/>
    <property type="match status" value="2"/>
</dbReference>
<evidence type="ECO:0000256" key="2">
    <source>
        <dbReference type="ARBA" id="ARBA00012438"/>
    </source>
</evidence>
<dbReference type="InterPro" id="IPR000700">
    <property type="entry name" value="PAS-assoc_C"/>
</dbReference>
<evidence type="ECO:0000259" key="7">
    <source>
        <dbReference type="PROSITE" id="PS50112"/>
    </source>
</evidence>
<evidence type="ECO:0000256" key="4">
    <source>
        <dbReference type="ARBA" id="ARBA00022679"/>
    </source>
</evidence>
<feature type="domain" description="PAS" evidence="7">
    <location>
        <begin position="571"/>
        <end position="641"/>
    </location>
</feature>
<dbReference type="SMART" id="SM00091">
    <property type="entry name" value="PAS"/>
    <property type="match status" value="3"/>
</dbReference>
<organism evidence="10 11">
    <name type="scientific">Flavipsychrobacter stenotrophus</name>
    <dbReference type="NCBI Taxonomy" id="2077091"/>
    <lineage>
        <taxon>Bacteria</taxon>
        <taxon>Pseudomonadati</taxon>
        <taxon>Bacteroidota</taxon>
        <taxon>Chitinophagia</taxon>
        <taxon>Chitinophagales</taxon>
        <taxon>Chitinophagaceae</taxon>
        <taxon>Flavipsychrobacter</taxon>
    </lineage>
</organism>
<feature type="domain" description="CHASE" evidence="9">
    <location>
        <begin position="132"/>
        <end position="213"/>
    </location>
</feature>
<sequence>MSAIFTPFASIYYEKAACELYMFKMLTDHKKGVVEPLIFSVAVFILTSLLVQYLVYQQYLIARENEQEQLQQELNRVKDGFRGILNSNITVANALATIHKSFGSNYNFDTTAKQLLETNKYIDALQLTDGGVITHVYPLRGHEGTIGFNTLGDSTRRKEAEHAIKRRDIYFAGPRKLKEGGIGILGKVPMFSGGKLLGFSTVLTKLPTIVTALKLYDSSKLIYSYKLAKNNAADSSDYYFTKMLPGSKNIAASTQVNEGDWTLTVSYSSVAHTNNFPLTQALIGFLLALFAGAFMYRRIRQPYYLKEIIDAKTKELSAREKYYRTITEANYDATVLLDGTGKVLYQTPSVEKILGYSFAEMQLLDGIELIHPDDRERDSQAFIDLLGESRRIVHLTHRIRKKDGNYIWIESTYRNLLLDENIRGIVLNYHDITDKVIAQHQLAERVKELSTIYYANEILKDEHQSAGEVFTKIVELLPPGWQYPEICGARIVFDGQEYCTQNYRTSVTVQAEHFRLIDGRQGVIEVIYTEEKPHEYEGPFLKEERDLIRTLAETIVVYFNKASQQRERTKSEANFRSSFEHAAIGVALVSTGGKFVKVNQALCSMLGYSEDELLALTFAEITHPEDVGPDVENVKLILDGIKDFYRIEKRYIHKNGSIIWINLNAAIIRDSEHKPLYFVSQIENITERKESQSKFQDLVEKSLVGVYIVQQGRFVYVNPWIMEESGYSEKELTSISFDRYLHPDDVALVSKNIRARLSGEVNDTRYEVRVFKKTVS</sequence>
<dbReference type="PROSITE" id="PS50113">
    <property type="entry name" value="PAC"/>
    <property type="match status" value="2"/>
</dbReference>
<evidence type="ECO:0000313" key="11">
    <source>
        <dbReference type="Proteomes" id="UP000239872"/>
    </source>
</evidence>
<keyword evidence="4" id="KW-0808">Transferase</keyword>
<dbReference type="InterPro" id="IPR035965">
    <property type="entry name" value="PAS-like_dom_sf"/>
</dbReference>
<keyword evidence="6" id="KW-0812">Transmembrane</keyword>
<dbReference type="PANTHER" id="PTHR43304:SF1">
    <property type="entry name" value="PAC DOMAIN-CONTAINING PROTEIN"/>
    <property type="match status" value="1"/>
</dbReference>
<dbReference type="AlphaFoldDB" id="A0A2S7SVN4"/>
<gene>
    <name evidence="10" type="ORF">CJD36_012415</name>
</gene>
<dbReference type="CDD" id="cd00130">
    <property type="entry name" value="PAS"/>
    <property type="match status" value="3"/>
</dbReference>
<proteinExistence type="predicted"/>
<evidence type="ECO:0000259" key="8">
    <source>
        <dbReference type="PROSITE" id="PS50113"/>
    </source>
</evidence>
<evidence type="ECO:0000313" key="10">
    <source>
        <dbReference type="EMBL" id="PQJ10768.1"/>
    </source>
</evidence>
<dbReference type="PANTHER" id="PTHR43304">
    <property type="entry name" value="PHYTOCHROME-LIKE PROTEIN CPH1"/>
    <property type="match status" value="1"/>
</dbReference>
<dbReference type="PROSITE" id="PS50839">
    <property type="entry name" value="CHASE"/>
    <property type="match status" value="1"/>
</dbReference>
<comment type="catalytic activity">
    <reaction evidence="1">
        <text>ATP + protein L-histidine = ADP + protein N-phospho-L-histidine.</text>
        <dbReference type="EC" id="2.7.13.3"/>
    </reaction>
</comment>
<evidence type="ECO:0000256" key="1">
    <source>
        <dbReference type="ARBA" id="ARBA00000085"/>
    </source>
</evidence>
<evidence type="ECO:0000256" key="6">
    <source>
        <dbReference type="SAM" id="Phobius"/>
    </source>
</evidence>
<dbReference type="InterPro" id="IPR052162">
    <property type="entry name" value="Sensor_kinase/Photoreceptor"/>
</dbReference>
<feature type="domain" description="PAS" evidence="7">
    <location>
        <begin position="711"/>
        <end position="760"/>
    </location>
</feature>
<comment type="caution">
    <text evidence="10">The sequence shown here is derived from an EMBL/GenBank/DDBJ whole genome shotgun (WGS) entry which is preliminary data.</text>
</comment>
<name>A0A2S7SVN4_9BACT</name>
<evidence type="ECO:0000256" key="5">
    <source>
        <dbReference type="ARBA" id="ARBA00022777"/>
    </source>
</evidence>
<accession>A0A2S7SVN4</accession>
<feature type="domain" description="PAC" evidence="8">
    <location>
        <begin position="393"/>
        <end position="444"/>
    </location>
</feature>
<feature type="transmembrane region" description="Helical" evidence="6">
    <location>
        <begin position="278"/>
        <end position="296"/>
    </location>
</feature>
<dbReference type="InterPro" id="IPR001610">
    <property type="entry name" value="PAC"/>
</dbReference>
<dbReference type="SMART" id="SM01079">
    <property type="entry name" value="CHASE"/>
    <property type="match status" value="1"/>
</dbReference>
<evidence type="ECO:0000259" key="9">
    <source>
        <dbReference type="PROSITE" id="PS50839"/>
    </source>
</evidence>
<dbReference type="GO" id="GO:0004673">
    <property type="term" value="F:protein histidine kinase activity"/>
    <property type="evidence" value="ECO:0007669"/>
    <property type="project" value="UniProtKB-EC"/>
</dbReference>
<feature type="transmembrane region" description="Helical" evidence="6">
    <location>
        <begin position="37"/>
        <end position="56"/>
    </location>
</feature>
<keyword evidence="11" id="KW-1185">Reference proteome</keyword>
<dbReference type="SUPFAM" id="SSF55785">
    <property type="entry name" value="PYP-like sensor domain (PAS domain)"/>
    <property type="match status" value="3"/>
</dbReference>
<dbReference type="InterPro" id="IPR000014">
    <property type="entry name" value="PAS"/>
</dbReference>
<keyword evidence="6" id="KW-0472">Membrane</keyword>
<dbReference type="InterPro" id="IPR013655">
    <property type="entry name" value="PAS_fold_3"/>
</dbReference>
<dbReference type="Pfam" id="PF13188">
    <property type="entry name" value="PAS_8"/>
    <property type="match status" value="1"/>
</dbReference>
<dbReference type="EMBL" id="PPSL01000003">
    <property type="protein sequence ID" value="PQJ10768.1"/>
    <property type="molecule type" value="Genomic_DNA"/>
</dbReference>
<dbReference type="SMART" id="SM00086">
    <property type="entry name" value="PAC"/>
    <property type="match status" value="2"/>
</dbReference>
<dbReference type="Proteomes" id="UP000239872">
    <property type="component" value="Unassembled WGS sequence"/>
</dbReference>
<dbReference type="Gene3D" id="3.30.450.20">
    <property type="entry name" value="PAS domain"/>
    <property type="match status" value="3"/>
</dbReference>
<evidence type="ECO:0000256" key="3">
    <source>
        <dbReference type="ARBA" id="ARBA00022553"/>
    </source>
</evidence>
<reference evidence="10 11" key="1">
    <citation type="submission" date="2018-01" db="EMBL/GenBank/DDBJ databases">
        <title>A novel member of the phylum Bacteroidetes isolated from glacier ice.</title>
        <authorList>
            <person name="Liu Q."/>
            <person name="Xin Y.-H."/>
        </authorList>
    </citation>
    <scope>NUCLEOTIDE SEQUENCE [LARGE SCALE GENOMIC DNA]</scope>
    <source>
        <strain evidence="10 11">RB1R16</strain>
    </source>
</reference>
<keyword evidence="5" id="KW-0418">Kinase</keyword>
<dbReference type="PROSITE" id="PS50112">
    <property type="entry name" value="PAS"/>
    <property type="match status" value="3"/>
</dbReference>
<feature type="domain" description="PAC" evidence="8">
    <location>
        <begin position="645"/>
        <end position="697"/>
    </location>
</feature>
<dbReference type="EC" id="2.7.13.3" evidence="2"/>
<dbReference type="NCBIfam" id="TIGR00229">
    <property type="entry name" value="sensory_box"/>
    <property type="match status" value="3"/>
</dbReference>